<dbReference type="Pfam" id="PF00391">
    <property type="entry name" value="PEP-utilizers"/>
    <property type="match status" value="1"/>
</dbReference>
<dbReference type="NCBIfam" id="NF004531">
    <property type="entry name" value="PRK05878.1"/>
    <property type="match status" value="1"/>
</dbReference>
<protein>
    <submittedName>
        <fullName evidence="3">Pyruvate, orthophosphate dikinase</fullName>
    </submittedName>
</protein>
<dbReference type="PANTHER" id="PTHR22931">
    <property type="entry name" value="PHOSPHOENOLPYRUVATE DIKINASE-RELATED"/>
    <property type="match status" value="1"/>
</dbReference>
<dbReference type="EMBL" id="FNCN01000013">
    <property type="protein sequence ID" value="SDH29123.1"/>
    <property type="molecule type" value="Genomic_DNA"/>
</dbReference>
<dbReference type="OrthoDB" id="9765468at2"/>
<dbReference type="Proteomes" id="UP000198923">
    <property type="component" value="Unassembled WGS sequence"/>
</dbReference>
<dbReference type="Pfam" id="PF01326">
    <property type="entry name" value="PPDK_N"/>
    <property type="match status" value="1"/>
</dbReference>
<evidence type="ECO:0000259" key="2">
    <source>
        <dbReference type="Pfam" id="PF01326"/>
    </source>
</evidence>
<dbReference type="InterPro" id="IPR013815">
    <property type="entry name" value="ATP_grasp_subdomain_1"/>
</dbReference>
<keyword evidence="3" id="KW-0808">Transferase</keyword>
<evidence type="ECO:0000313" key="4">
    <source>
        <dbReference type="Proteomes" id="UP000198923"/>
    </source>
</evidence>
<dbReference type="InterPro" id="IPR036637">
    <property type="entry name" value="Phosphohistidine_dom_sf"/>
</dbReference>
<dbReference type="GO" id="GO:0005524">
    <property type="term" value="F:ATP binding"/>
    <property type="evidence" value="ECO:0007669"/>
    <property type="project" value="InterPro"/>
</dbReference>
<keyword evidence="3" id="KW-0418">Kinase</keyword>
<dbReference type="InterPro" id="IPR002192">
    <property type="entry name" value="PPDK_AMP/ATP-bd"/>
</dbReference>
<dbReference type="RefSeq" id="WP_093171303.1">
    <property type="nucleotide sequence ID" value="NZ_FNCN01000013.1"/>
</dbReference>
<feature type="domain" description="Pyruvate phosphate dikinase AMP/ATP-binding" evidence="2">
    <location>
        <begin position="65"/>
        <end position="242"/>
    </location>
</feature>
<dbReference type="STRING" id="504805.SAMN05421505_113186"/>
<proteinExistence type="predicted"/>
<organism evidence="3 4">
    <name type="scientific">Sinosporangium album</name>
    <dbReference type="NCBI Taxonomy" id="504805"/>
    <lineage>
        <taxon>Bacteria</taxon>
        <taxon>Bacillati</taxon>
        <taxon>Actinomycetota</taxon>
        <taxon>Actinomycetes</taxon>
        <taxon>Streptosporangiales</taxon>
        <taxon>Streptosporangiaceae</taxon>
        <taxon>Sinosporangium</taxon>
    </lineage>
</organism>
<dbReference type="Gene3D" id="3.50.30.10">
    <property type="entry name" value="Phosphohistidine domain"/>
    <property type="match status" value="1"/>
</dbReference>
<sequence>MGVQDVVLAVDGSRELSRDQVGGKALGLNRMMALGLPVPPAFVVPVAVCQAFHAGGPALPEPVWRDVLAHLARLEGATGRAYGGPAAPLLLAVRSGAAVSMPGMMDTVLNLGLTANLRDVLAAESGDPLWAEDTFRRFHRDYTATVGAPVPDDPRAQLRGAVGAVFGSWFSARAMAYRDRHGLSAMAGTSVTVQAMVFGNRDGRSGTGVLFSRDPVTGAPGVFGEWLPGAQGHDVVAGERTPYGLDTLAEAQAGNHRRLVEIAALLEADRRDMVDVEFTIESGRLHILQVRVGKRSAEAALRIARDMVAEGMISESVARDRLSGVDIAMAVPEQVSPGGRGAELARGIPAGPGRGSGVAVTGIDEALRLAEEGASVVLVRPTTSPDDVPAMFVAAAVVTEHGGSTSHAAVVCRELGLPCVVGCGEGVGARLAGRRVTVDGTEGRVLRAEVSTP</sequence>
<keyword evidence="4" id="KW-1185">Reference proteome</keyword>
<dbReference type="InterPro" id="IPR008279">
    <property type="entry name" value="PEP-util_enz_mobile_dom"/>
</dbReference>
<dbReference type="GO" id="GO:0050242">
    <property type="term" value="F:pyruvate, phosphate dikinase activity"/>
    <property type="evidence" value="ECO:0007669"/>
    <property type="project" value="InterPro"/>
</dbReference>
<dbReference type="AlphaFoldDB" id="A0A1G8B7Z4"/>
<feature type="domain" description="PEP-utilising enzyme mobile" evidence="1">
    <location>
        <begin position="375"/>
        <end position="443"/>
    </location>
</feature>
<evidence type="ECO:0000313" key="3">
    <source>
        <dbReference type="EMBL" id="SDH29123.1"/>
    </source>
</evidence>
<keyword evidence="3" id="KW-0670">Pyruvate</keyword>
<dbReference type="SUPFAM" id="SSF56059">
    <property type="entry name" value="Glutathione synthetase ATP-binding domain-like"/>
    <property type="match status" value="1"/>
</dbReference>
<dbReference type="SUPFAM" id="SSF52009">
    <property type="entry name" value="Phosphohistidine domain"/>
    <property type="match status" value="1"/>
</dbReference>
<dbReference type="GO" id="GO:0016301">
    <property type="term" value="F:kinase activity"/>
    <property type="evidence" value="ECO:0007669"/>
    <property type="project" value="UniProtKB-KW"/>
</dbReference>
<reference evidence="3 4" key="1">
    <citation type="submission" date="2016-10" db="EMBL/GenBank/DDBJ databases">
        <authorList>
            <person name="de Groot N.N."/>
        </authorList>
    </citation>
    <scope>NUCLEOTIDE SEQUENCE [LARGE SCALE GENOMIC DNA]</scope>
    <source>
        <strain evidence="3 4">CPCC 201354</strain>
    </source>
</reference>
<accession>A0A1G8B7Z4</accession>
<dbReference type="Gene3D" id="3.30.1490.20">
    <property type="entry name" value="ATP-grasp fold, A domain"/>
    <property type="match status" value="1"/>
</dbReference>
<gene>
    <name evidence="3" type="ORF">SAMN05421505_113186</name>
</gene>
<evidence type="ECO:0000259" key="1">
    <source>
        <dbReference type="Pfam" id="PF00391"/>
    </source>
</evidence>
<dbReference type="InterPro" id="IPR010121">
    <property type="entry name" value="Pyruvate_phosphate_dikinase"/>
</dbReference>
<dbReference type="Gene3D" id="3.30.470.20">
    <property type="entry name" value="ATP-grasp fold, B domain"/>
    <property type="match status" value="1"/>
</dbReference>
<name>A0A1G8B7Z4_9ACTN</name>
<dbReference type="PANTHER" id="PTHR22931:SF9">
    <property type="entry name" value="PYRUVATE, PHOSPHATE DIKINASE 1, CHLOROPLASTIC"/>
    <property type="match status" value="1"/>
</dbReference>